<protein>
    <recommendedName>
        <fullName evidence="4">4-alpha-glucanotransferase</fullName>
        <ecNumber evidence="4">2.4.1.25</ecNumber>
    </recommendedName>
    <alternativeName>
        <fullName evidence="9">Amylomaltase</fullName>
    </alternativeName>
    <alternativeName>
        <fullName evidence="10">Disproportionating enzyme</fullName>
    </alternativeName>
</protein>
<dbReference type="Gene3D" id="2.60.40.10">
    <property type="entry name" value="Immunoglobulins"/>
    <property type="match status" value="2"/>
</dbReference>
<dbReference type="InterPro" id="IPR002044">
    <property type="entry name" value="CBM20"/>
</dbReference>
<comment type="catalytic activity">
    <reaction evidence="1">
        <text>Transfers a segment of a (1-&gt;4)-alpha-D-glucan to a new position in an acceptor, which may be glucose or a (1-&gt;4)-alpha-D-glucan.</text>
        <dbReference type="EC" id="2.4.1.25"/>
    </reaction>
</comment>
<dbReference type="InterPro" id="IPR013783">
    <property type="entry name" value="Ig-like_fold"/>
</dbReference>
<dbReference type="EMBL" id="JAPFFF010000071">
    <property type="protein sequence ID" value="KAK8836014.1"/>
    <property type="molecule type" value="Genomic_DNA"/>
</dbReference>
<dbReference type="PROSITE" id="PS51166">
    <property type="entry name" value="CBM20"/>
    <property type="match status" value="1"/>
</dbReference>
<comment type="caution">
    <text evidence="13">The sequence shown here is derived from an EMBL/GenBank/DDBJ whole genome shotgun (WGS) entry which is preliminary data.</text>
</comment>
<dbReference type="InterPro" id="IPR003385">
    <property type="entry name" value="Glyco_hydro_77"/>
</dbReference>
<evidence type="ECO:0000256" key="11">
    <source>
        <dbReference type="SAM" id="MobiDB-lite"/>
    </source>
</evidence>
<keyword evidence="5" id="KW-0963">Cytoplasm</keyword>
<evidence type="ECO:0000256" key="2">
    <source>
        <dbReference type="ARBA" id="ARBA00004496"/>
    </source>
</evidence>
<keyword evidence="8" id="KW-0119">Carbohydrate metabolism</keyword>
<dbReference type="Pfam" id="PF02446">
    <property type="entry name" value="Glyco_hydro_77"/>
    <property type="match status" value="2"/>
</dbReference>
<reference evidence="13 14" key="1">
    <citation type="submission" date="2024-04" db="EMBL/GenBank/DDBJ databases">
        <title>Tritrichomonas musculus Genome.</title>
        <authorList>
            <person name="Alves-Ferreira E."/>
            <person name="Grigg M."/>
            <person name="Lorenzi H."/>
            <person name="Galac M."/>
        </authorList>
    </citation>
    <scope>NUCLEOTIDE SEQUENCE [LARGE SCALE GENOMIC DNA]</scope>
    <source>
        <strain evidence="13 14">EAF2021</strain>
    </source>
</reference>
<sequence length="1348" mass="156628">MSSFIVTFNLKSPYKGDAVPIVYGSCNELGNGEPTHGIEFINDPNSIYNYQAKVRFSKEINKDTIWYSYCFRPSYGSMILENAPRRFLPQIQLQQNRPDNRSKYQTQNISLYDTIDEITPINEFIVHFRIRCFTQFGQHLYIVGSCESLGNWDPHKAIQLFYEGNQDYWSCHVKMPLSNSPQIIEYKYFRTFVPKRKPKEKSDKRERSYSTNTTSTQRASMYKDMYKDFYRNKNRTNFFFNSNRNDSNRKTVTNPPPKPITVETVEKNDDFDLNGIEWEPANVQNHRIEIEPITSPTVLEIVDTFRWSDPAQESLTTAPFINVINSRKSENLNGRQIERKIVLNNSKPGIVSVRFEAICPNIMRHQDLYIVGSIKELGDWNYEKGLKMDDRYFPLFVATIELKRPRKKEKKIQQQFEELLKTKETDKNQEVAEKEEFDTFPFEYKFVIVCEELREREVEVEDNSPLSQEELQRLEEMKAKLLKANEEQGKKIVIEEAKLIESMHRTKKVMRKGIEKVGIWESSPNRYCPGITSHIIPDTFPSTLLIDSWFVNPNSAFLKRYGICVPLFSLRSSDSCGIGQYDDIRHLVDFCKRVGATVIQFPLPLFDTNTAVIGELMNLSFSDPKLNSLINNADENPFNIVSAFALHPIYISLFDIVPNLPEEITDDINRTKWELEKKAVVDYKAVLTYKMRILWRIYKEVILADKMKSDPKLKNFDFSFFYQSKIGALLLDDLFDKFVEKESFWLFPYSLFCFFREKFKDADFRNWPKEVSEAFENCDSFSEKVQNLSKLADEYSSKSEGQFQFDLTFFLWIQYVCNSQFSKAASYAKQSGIAFKGVLPLNVSFCSADCWSFPSVFRHSKDPQKKWNYQTVSVPDEPNEAATPMRPIACTDHFTSCSVFPSFDWSFLHTKPVQKKFDENSEKPITAEDWWQQRMTRCCELYQALKIDPALNVYRSWEVDSSKSVTSCLGHFYPCDPISQIDLDARNLKDIERYTRPYIKRSHLVNYFGQAADSVGSRFFVSKEKDTLAFKDEFSSERKIYEAFRESQEGGKEVIDGVKNGYLFETLMKLQDDVLLIEDDDQPGKFFLRANFFNQPNITLSDSGSGISQLQPSTSYSELPRDDRLAMKDLYDYYTYIRQNELWLQSSRDKQKNVFNSATFTHPLLCLDDIELSTCPSLSYEIRDRILSELQTAPILGLNVQALNIKKNNQGYLSVCSPSLHNTPTLRGWIEEEGGSSNEPLRHDESVSQALQSESQLALFLLQDVADLIQFFRRQEPSEEQITHPLSSLLRKKEGERSGSSCYYSCENSCRVLYRVPYSVNELAKNDELSSKLRKLAEKSNRTLTSST</sequence>
<dbReference type="SUPFAM" id="SSF51445">
    <property type="entry name" value="(Trans)glycosidases"/>
    <property type="match status" value="2"/>
</dbReference>
<dbReference type="Gene3D" id="3.20.20.80">
    <property type="entry name" value="Glycosidases"/>
    <property type="match status" value="1"/>
</dbReference>
<dbReference type="Proteomes" id="UP001470230">
    <property type="component" value="Unassembled WGS sequence"/>
</dbReference>
<dbReference type="PANTHER" id="PTHR32518">
    <property type="match status" value="1"/>
</dbReference>
<evidence type="ECO:0000256" key="5">
    <source>
        <dbReference type="ARBA" id="ARBA00022490"/>
    </source>
</evidence>
<dbReference type="Pfam" id="PF00686">
    <property type="entry name" value="CBM_20"/>
    <property type="match status" value="2"/>
</dbReference>
<dbReference type="SMART" id="SM01065">
    <property type="entry name" value="CBM_2"/>
    <property type="match status" value="3"/>
</dbReference>
<name>A0ABR2GPZ6_9EUKA</name>
<evidence type="ECO:0000259" key="12">
    <source>
        <dbReference type="PROSITE" id="PS51166"/>
    </source>
</evidence>
<dbReference type="PANTHER" id="PTHR32518:SF3">
    <property type="entry name" value="4-ALPHA-GLUCANOTRANSFERASE"/>
    <property type="match status" value="1"/>
</dbReference>
<evidence type="ECO:0000256" key="3">
    <source>
        <dbReference type="ARBA" id="ARBA00005684"/>
    </source>
</evidence>
<keyword evidence="7" id="KW-0808">Transferase</keyword>
<dbReference type="InterPro" id="IPR017853">
    <property type="entry name" value="GH"/>
</dbReference>
<keyword evidence="14" id="KW-1185">Reference proteome</keyword>
<feature type="region of interest" description="Disordered" evidence="11">
    <location>
        <begin position="240"/>
        <end position="260"/>
    </location>
</feature>
<dbReference type="SUPFAM" id="SSF49452">
    <property type="entry name" value="Starch-binding domain-like"/>
    <property type="match status" value="3"/>
</dbReference>
<evidence type="ECO:0000256" key="1">
    <source>
        <dbReference type="ARBA" id="ARBA00000439"/>
    </source>
</evidence>
<dbReference type="EC" id="2.4.1.25" evidence="4"/>
<feature type="domain" description="CBM20" evidence="12">
    <location>
        <begin position="118"/>
        <end position="232"/>
    </location>
</feature>
<evidence type="ECO:0000313" key="13">
    <source>
        <dbReference type="EMBL" id="KAK8836014.1"/>
    </source>
</evidence>
<accession>A0ABR2GPZ6</accession>
<evidence type="ECO:0000313" key="14">
    <source>
        <dbReference type="Proteomes" id="UP001470230"/>
    </source>
</evidence>
<proteinExistence type="inferred from homology"/>
<dbReference type="CDD" id="cd05467">
    <property type="entry name" value="CBM20"/>
    <property type="match status" value="1"/>
</dbReference>
<keyword evidence="6" id="KW-0328">Glycosyltransferase</keyword>
<evidence type="ECO:0000256" key="9">
    <source>
        <dbReference type="ARBA" id="ARBA00031423"/>
    </source>
</evidence>
<organism evidence="13 14">
    <name type="scientific">Tritrichomonas musculus</name>
    <dbReference type="NCBI Taxonomy" id="1915356"/>
    <lineage>
        <taxon>Eukaryota</taxon>
        <taxon>Metamonada</taxon>
        <taxon>Parabasalia</taxon>
        <taxon>Tritrichomonadida</taxon>
        <taxon>Tritrichomonadidae</taxon>
        <taxon>Tritrichomonas</taxon>
    </lineage>
</organism>
<comment type="subcellular location">
    <subcellularLocation>
        <location evidence="2">Cytoplasm</location>
    </subcellularLocation>
</comment>
<gene>
    <name evidence="13" type="ORF">M9Y10_040213</name>
</gene>
<comment type="similarity">
    <text evidence="3">Belongs to the disproportionating enzyme family.</text>
</comment>
<evidence type="ECO:0000256" key="4">
    <source>
        <dbReference type="ARBA" id="ARBA00012560"/>
    </source>
</evidence>
<evidence type="ECO:0000256" key="6">
    <source>
        <dbReference type="ARBA" id="ARBA00022676"/>
    </source>
</evidence>
<evidence type="ECO:0000256" key="7">
    <source>
        <dbReference type="ARBA" id="ARBA00022679"/>
    </source>
</evidence>
<evidence type="ECO:0000256" key="10">
    <source>
        <dbReference type="ARBA" id="ARBA00031501"/>
    </source>
</evidence>
<evidence type="ECO:0000256" key="8">
    <source>
        <dbReference type="ARBA" id="ARBA00023277"/>
    </source>
</evidence>
<dbReference type="InterPro" id="IPR013784">
    <property type="entry name" value="Carb-bd-like_fold"/>
</dbReference>